<dbReference type="Proteomes" id="UP000184387">
    <property type="component" value="Unassembled WGS sequence"/>
</dbReference>
<evidence type="ECO:0000313" key="3">
    <source>
        <dbReference type="Proteomes" id="UP000184387"/>
    </source>
</evidence>
<sequence length="356" mass="38825">MPHAASARIDAVPVTDFQRLGQDWRALEAEAAPTFFRSWTWVGTLAEERFPDPVLLRATRGGRVIGLALFNRRRRRLFLGESGDPALDAPFVEHNGPLVAAGVAIPPAEWLAAAWRVRGAGRLVLSGVERELADRAGVALRRQVRLAPYVDLEALRGGGGDYLATLSANARQQIRRSMRAYAAAGPLRIQRAETEAEALDWFEALMALHQADWQARGRPGAFAHPFMQRFHRALIPVAQARGELDLLRVIAGERVVGFLYNLRAGGVVHAYQSGLDRAGAMAHGKPGLTCHSLAILRALAAGDAVYDLMAGSQRYKTSLARQEARLVWVTALPADSLTGRALSIWRCISPGKTVPE</sequence>
<keyword evidence="2" id="KW-0808">Transferase</keyword>
<dbReference type="InterPro" id="IPR016181">
    <property type="entry name" value="Acyl_CoA_acyltransferase"/>
</dbReference>
<evidence type="ECO:0000259" key="1">
    <source>
        <dbReference type="Pfam" id="PF13480"/>
    </source>
</evidence>
<proteinExistence type="predicted"/>
<dbReference type="SUPFAM" id="SSF55729">
    <property type="entry name" value="Acyl-CoA N-acyltransferases (Nat)"/>
    <property type="match status" value="1"/>
</dbReference>
<dbReference type="InterPro" id="IPR038740">
    <property type="entry name" value="BioF2-like_GNAT_dom"/>
</dbReference>
<evidence type="ECO:0000313" key="2">
    <source>
        <dbReference type="EMBL" id="SHJ92608.1"/>
    </source>
</evidence>
<dbReference type="STRING" id="198092.SAMN02745194_03749"/>
<dbReference type="GO" id="GO:0016740">
    <property type="term" value="F:transferase activity"/>
    <property type="evidence" value="ECO:0007669"/>
    <property type="project" value="UniProtKB-KW"/>
</dbReference>
<reference evidence="2 3" key="1">
    <citation type="submission" date="2016-11" db="EMBL/GenBank/DDBJ databases">
        <authorList>
            <person name="Jaros S."/>
            <person name="Januszkiewicz K."/>
            <person name="Wedrychowicz H."/>
        </authorList>
    </citation>
    <scope>NUCLEOTIDE SEQUENCE [LARGE SCALE GENOMIC DNA]</scope>
    <source>
        <strain evidence="2 3">DSM 14916</strain>
    </source>
</reference>
<protein>
    <submittedName>
        <fullName evidence="2">Acetyltransferase involved in cellulose biosynthesis, CelD/BcsL family</fullName>
    </submittedName>
</protein>
<dbReference type="Gene3D" id="3.40.630.30">
    <property type="match status" value="1"/>
</dbReference>
<dbReference type="Pfam" id="PF13480">
    <property type="entry name" value="Acetyltransf_6"/>
    <property type="match status" value="1"/>
</dbReference>
<accession>A0A1M6NA63</accession>
<keyword evidence="3" id="KW-1185">Reference proteome</keyword>
<dbReference type="RefSeq" id="WP_139281389.1">
    <property type="nucleotide sequence ID" value="NZ_FQZF01000025.1"/>
</dbReference>
<dbReference type="EMBL" id="FQZF01000025">
    <property type="protein sequence ID" value="SHJ92608.1"/>
    <property type="molecule type" value="Genomic_DNA"/>
</dbReference>
<dbReference type="OrthoDB" id="9808976at2"/>
<organism evidence="2 3">
    <name type="scientific">Muricoccus roseus</name>
    <dbReference type="NCBI Taxonomy" id="198092"/>
    <lineage>
        <taxon>Bacteria</taxon>
        <taxon>Pseudomonadati</taxon>
        <taxon>Pseudomonadota</taxon>
        <taxon>Alphaproteobacteria</taxon>
        <taxon>Acetobacterales</taxon>
        <taxon>Roseomonadaceae</taxon>
        <taxon>Muricoccus</taxon>
    </lineage>
</organism>
<dbReference type="AlphaFoldDB" id="A0A1M6NA63"/>
<gene>
    <name evidence="2" type="ORF">SAMN02745194_03749</name>
</gene>
<feature type="domain" description="BioF2-like acetyltransferase" evidence="1">
    <location>
        <begin position="169"/>
        <end position="316"/>
    </location>
</feature>
<name>A0A1M6NA63_9PROT</name>